<dbReference type="Proteomes" id="UP001195483">
    <property type="component" value="Unassembled WGS sequence"/>
</dbReference>
<gene>
    <name evidence="1" type="ORF">CHS0354_023607</name>
</gene>
<keyword evidence="2" id="KW-1185">Reference proteome</keyword>
<proteinExistence type="predicted"/>
<protein>
    <submittedName>
        <fullName evidence="1">Uncharacterized protein</fullName>
    </submittedName>
</protein>
<sequence>MCRIDIDWIDSDIVSVDSDIDWNESDIYWIESDVDCIESDIDLIESDIVWIESDIDWIDSEIDWIDIDIDWIENDIVWIENDIDLTESDIVWIHSDIDRIDSEIDWISSDFDWIDSDIDWTERDIVWIDSDLDSEIDWIDSNIDWIKSDIDWIENDLKPRKKSLIEEVKEKVNWNQRVMPTWKDCFDAGDMERPLTVCFSFRREQDVFSHTELKKLIAAQIGCKVIGLQYDPVSVRTADPSANDRWFATLEDPEQCKYFIQKGLVIGPDKIMVRSLDDVIHTFQTIQANCSLFPQKKSSQCGSVASYVT</sequence>
<evidence type="ECO:0000313" key="2">
    <source>
        <dbReference type="Proteomes" id="UP001195483"/>
    </source>
</evidence>
<evidence type="ECO:0000313" key="1">
    <source>
        <dbReference type="EMBL" id="KAK3594550.1"/>
    </source>
</evidence>
<organism evidence="1 2">
    <name type="scientific">Potamilus streckersoni</name>
    <dbReference type="NCBI Taxonomy" id="2493646"/>
    <lineage>
        <taxon>Eukaryota</taxon>
        <taxon>Metazoa</taxon>
        <taxon>Spiralia</taxon>
        <taxon>Lophotrochozoa</taxon>
        <taxon>Mollusca</taxon>
        <taxon>Bivalvia</taxon>
        <taxon>Autobranchia</taxon>
        <taxon>Heteroconchia</taxon>
        <taxon>Palaeoheterodonta</taxon>
        <taxon>Unionida</taxon>
        <taxon>Unionoidea</taxon>
        <taxon>Unionidae</taxon>
        <taxon>Ambleminae</taxon>
        <taxon>Lampsilini</taxon>
        <taxon>Potamilus</taxon>
    </lineage>
</organism>
<reference evidence="1" key="2">
    <citation type="journal article" date="2021" name="Genome Biol. Evol.">
        <title>Developing a high-quality reference genome for a parasitic bivalve with doubly uniparental inheritance (Bivalvia: Unionida).</title>
        <authorList>
            <person name="Smith C.H."/>
        </authorList>
    </citation>
    <scope>NUCLEOTIDE SEQUENCE</scope>
    <source>
        <strain evidence="1">CHS0354</strain>
        <tissue evidence="1">Mantle</tissue>
    </source>
</reference>
<reference evidence="1" key="3">
    <citation type="submission" date="2023-05" db="EMBL/GenBank/DDBJ databases">
        <authorList>
            <person name="Smith C.H."/>
        </authorList>
    </citation>
    <scope>NUCLEOTIDE SEQUENCE</scope>
    <source>
        <strain evidence="1">CHS0354</strain>
        <tissue evidence="1">Mantle</tissue>
    </source>
</reference>
<dbReference type="EMBL" id="JAEAOA010001420">
    <property type="protein sequence ID" value="KAK3594550.1"/>
    <property type="molecule type" value="Genomic_DNA"/>
</dbReference>
<name>A0AAE0SN15_9BIVA</name>
<dbReference type="AlphaFoldDB" id="A0AAE0SN15"/>
<accession>A0AAE0SN15</accession>
<comment type="caution">
    <text evidence="1">The sequence shown here is derived from an EMBL/GenBank/DDBJ whole genome shotgun (WGS) entry which is preliminary data.</text>
</comment>
<reference evidence="1" key="1">
    <citation type="journal article" date="2021" name="Genome Biol. Evol.">
        <title>A High-Quality Reference Genome for a Parasitic Bivalve with Doubly Uniparental Inheritance (Bivalvia: Unionida).</title>
        <authorList>
            <person name="Smith C.H."/>
        </authorList>
    </citation>
    <scope>NUCLEOTIDE SEQUENCE</scope>
    <source>
        <strain evidence="1">CHS0354</strain>
    </source>
</reference>